<gene>
    <name evidence="5" type="ORF">A7E75_13440</name>
</gene>
<dbReference type="Proteomes" id="UP000182264">
    <property type="component" value="Chromosome"/>
</dbReference>
<dbReference type="OrthoDB" id="9788539at2"/>
<organism evidence="5 6">
    <name type="scientific">Syntrophotalea acetylenica</name>
    <name type="common">Pelobacter acetylenicus</name>
    <dbReference type="NCBI Taxonomy" id="29542"/>
    <lineage>
        <taxon>Bacteria</taxon>
        <taxon>Pseudomonadati</taxon>
        <taxon>Thermodesulfobacteriota</taxon>
        <taxon>Desulfuromonadia</taxon>
        <taxon>Desulfuromonadales</taxon>
        <taxon>Syntrophotaleaceae</taxon>
        <taxon>Syntrophotalea</taxon>
    </lineage>
</organism>
<dbReference type="PANTHER" id="PTHR39181:SF1">
    <property type="entry name" value="TYROSINE-PROTEIN PHOSPHATASE YWQE"/>
    <property type="match status" value="1"/>
</dbReference>
<dbReference type="Gene3D" id="3.20.20.140">
    <property type="entry name" value="Metal-dependent hydrolases"/>
    <property type="match status" value="1"/>
</dbReference>
<dbReference type="InterPro" id="IPR016195">
    <property type="entry name" value="Pol/histidinol_Pase-like"/>
</dbReference>
<dbReference type="SUPFAM" id="SSF89550">
    <property type="entry name" value="PHP domain-like"/>
    <property type="match status" value="1"/>
</dbReference>
<evidence type="ECO:0000256" key="4">
    <source>
        <dbReference type="ARBA" id="ARBA00051722"/>
    </source>
</evidence>
<accession>A0A1L3GJ00</accession>
<proteinExistence type="inferred from homology"/>
<dbReference type="RefSeq" id="WP_072287748.1">
    <property type="nucleotide sequence ID" value="NZ_CP015455.1"/>
</dbReference>
<comment type="catalytic activity">
    <reaction evidence="4">
        <text>O-phospho-L-tyrosyl-[protein] + H2O = L-tyrosyl-[protein] + phosphate</text>
        <dbReference type="Rhea" id="RHEA:10684"/>
        <dbReference type="Rhea" id="RHEA-COMP:10136"/>
        <dbReference type="Rhea" id="RHEA-COMP:20101"/>
        <dbReference type="ChEBI" id="CHEBI:15377"/>
        <dbReference type="ChEBI" id="CHEBI:43474"/>
        <dbReference type="ChEBI" id="CHEBI:46858"/>
        <dbReference type="ChEBI" id="CHEBI:61978"/>
        <dbReference type="EC" id="3.1.3.48"/>
    </reaction>
</comment>
<evidence type="ECO:0000313" key="6">
    <source>
        <dbReference type="Proteomes" id="UP000182264"/>
    </source>
</evidence>
<reference evidence="5 6" key="1">
    <citation type="journal article" date="2017" name="Genome Announc.">
        <title>Complete Genome Sequences of Two Acetylene-Fermenting Pelobacter acetylenicus Strains.</title>
        <authorList>
            <person name="Sutton J.M."/>
            <person name="Baesman S.M."/>
            <person name="Fierst J.L."/>
            <person name="Poret-Peterson A.T."/>
            <person name="Oremland R.S."/>
            <person name="Dunlap D.S."/>
            <person name="Akob D.M."/>
        </authorList>
    </citation>
    <scope>NUCLEOTIDE SEQUENCE [LARGE SCALE GENOMIC DNA]</scope>
    <source>
        <strain evidence="5 6">DSM 3247</strain>
    </source>
</reference>
<dbReference type="InterPro" id="IPR016667">
    <property type="entry name" value="Caps_polysacc_synth_CpsB/CapC"/>
</dbReference>
<dbReference type="GO" id="GO:0004725">
    <property type="term" value="F:protein tyrosine phosphatase activity"/>
    <property type="evidence" value="ECO:0007669"/>
    <property type="project" value="UniProtKB-EC"/>
</dbReference>
<keyword evidence="6" id="KW-1185">Reference proteome</keyword>
<keyword evidence="3" id="KW-0378">Hydrolase</keyword>
<dbReference type="EC" id="3.1.3.48" evidence="2"/>
<evidence type="ECO:0000256" key="3">
    <source>
        <dbReference type="ARBA" id="ARBA00022801"/>
    </source>
</evidence>
<name>A0A1L3GJ00_SYNAC</name>
<dbReference type="PANTHER" id="PTHR39181">
    <property type="entry name" value="TYROSINE-PROTEIN PHOSPHATASE YWQE"/>
    <property type="match status" value="1"/>
</dbReference>
<dbReference type="EMBL" id="CP015518">
    <property type="protein sequence ID" value="APG25901.1"/>
    <property type="molecule type" value="Genomic_DNA"/>
</dbReference>
<dbReference type="PIRSF" id="PIRSF016557">
    <property type="entry name" value="Caps_synth_CpsB"/>
    <property type="match status" value="1"/>
</dbReference>
<comment type="similarity">
    <text evidence="1">Belongs to the metallo-dependent hydrolases superfamily. CpsB/CapC family.</text>
</comment>
<evidence type="ECO:0000256" key="1">
    <source>
        <dbReference type="ARBA" id="ARBA00005750"/>
    </source>
</evidence>
<evidence type="ECO:0000313" key="5">
    <source>
        <dbReference type="EMBL" id="APG25901.1"/>
    </source>
</evidence>
<dbReference type="Pfam" id="PF19567">
    <property type="entry name" value="CpsB_CapC"/>
    <property type="match status" value="1"/>
</dbReference>
<sequence length="234" mass="25006">MIDLHCHILPSMDDGASSMEESLAMARIAVADGTRTIVATPHVKNDIPSPQLIERKIALLTECLQQHNVNLDILPGGDVSSVLPVDIVSLYTLNRSRYVLLEYPHSHLPANAEQTIFEWRLAGLWPIITHPERNPGILKNPEALTRLVEVGALVQITAGSLAGGFGADAQACACHLVSSGLVHILASDGHSSGHRLPRLSEGLRIATQLIGKAAALRLVEDNPAAIISGMVVDV</sequence>
<protein>
    <recommendedName>
        <fullName evidence="2">protein-tyrosine-phosphatase</fullName>
        <ecNumber evidence="2">3.1.3.48</ecNumber>
    </recommendedName>
</protein>
<dbReference type="AlphaFoldDB" id="A0A1L3GJ00"/>
<evidence type="ECO:0000256" key="2">
    <source>
        <dbReference type="ARBA" id="ARBA00013064"/>
    </source>
</evidence>
<dbReference type="GO" id="GO:0030145">
    <property type="term" value="F:manganese ion binding"/>
    <property type="evidence" value="ECO:0007669"/>
    <property type="project" value="InterPro"/>
</dbReference>